<name>A0AAD4JIK4_PERFH</name>
<proteinExistence type="predicted"/>
<keyword evidence="3" id="KW-1185">Reference proteome</keyword>
<dbReference type="Proteomes" id="UP001190926">
    <property type="component" value="Unassembled WGS sequence"/>
</dbReference>
<reference evidence="2 3" key="1">
    <citation type="journal article" date="2021" name="Nat. Commun.">
        <title>Incipient diploidization of the medicinal plant Perilla within 10,000 years.</title>
        <authorList>
            <person name="Zhang Y."/>
            <person name="Shen Q."/>
            <person name="Leng L."/>
            <person name="Zhang D."/>
            <person name="Chen S."/>
            <person name="Shi Y."/>
            <person name="Ning Z."/>
            <person name="Chen S."/>
        </authorList>
    </citation>
    <scope>NUCLEOTIDE SEQUENCE [LARGE SCALE GENOMIC DNA]</scope>
    <source>
        <strain evidence="3">cv. PC099</strain>
    </source>
</reference>
<feature type="compositionally biased region" description="Polar residues" evidence="1">
    <location>
        <begin position="27"/>
        <end position="40"/>
    </location>
</feature>
<gene>
    <name evidence="2" type="ORF">C2S53_004186</name>
</gene>
<feature type="region of interest" description="Disordered" evidence="1">
    <location>
        <begin position="27"/>
        <end position="83"/>
    </location>
</feature>
<evidence type="ECO:0000313" key="3">
    <source>
        <dbReference type="Proteomes" id="UP001190926"/>
    </source>
</evidence>
<dbReference type="EMBL" id="SDAM02000050">
    <property type="protein sequence ID" value="KAH6834451.1"/>
    <property type="molecule type" value="Genomic_DNA"/>
</dbReference>
<organism evidence="2 3">
    <name type="scientific">Perilla frutescens var. hirtella</name>
    <name type="common">Perilla citriodora</name>
    <name type="synonym">Perilla setoyensis</name>
    <dbReference type="NCBI Taxonomy" id="608512"/>
    <lineage>
        <taxon>Eukaryota</taxon>
        <taxon>Viridiplantae</taxon>
        <taxon>Streptophyta</taxon>
        <taxon>Embryophyta</taxon>
        <taxon>Tracheophyta</taxon>
        <taxon>Spermatophyta</taxon>
        <taxon>Magnoliopsida</taxon>
        <taxon>eudicotyledons</taxon>
        <taxon>Gunneridae</taxon>
        <taxon>Pentapetalae</taxon>
        <taxon>asterids</taxon>
        <taxon>lamiids</taxon>
        <taxon>Lamiales</taxon>
        <taxon>Lamiaceae</taxon>
        <taxon>Nepetoideae</taxon>
        <taxon>Elsholtzieae</taxon>
        <taxon>Perilla</taxon>
    </lineage>
</organism>
<evidence type="ECO:0000313" key="2">
    <source>
        <dbReference type="EMBL" id="KAH6834451.1"/>
    </source>
</evidence>
<evidence type="ECO:0000256" key="1">
    <source>
        <dbReference type="SAM" id="MobiDB-lite"/>
    </source>
</evidence>
<sequence length="110" mass="12603">MPQSRLCIPKIIPVISTLRLDICSSEQRGTAQEPFSTDAQPSAAEEPPQTTGDGELSPKMSHPNPRTPDPHWHSHTAHRFQEYTKIVNSTLKDCKRRRRKRYTDLDSHEE</sequence>
<dbReference type="AlphaFoldDB" id="A0AAD4JIK4"/>
<accession>A0AAD4JIK4</accession>
<protein>
    <submittedName>
        <fullName evidence="2">Uncharacterized protein</fullName>
    </submittedName>
</protein>
<comment type="caution">
    <text evidence="2">The sequence shown here is derived from an EMBL/GenBank/DDBJ whole genome shotgun (WGS) entry which is preliminary data.</text>
</comment>